<dbReference type="AlphaFoldDB" id="A6H5E1"/>
<dbReference type="EMBL" id="AM748704">
    <property type="protein sequence ID" value="CAO02579.1"/>
    <property type="molecule type" value="Genomic_DNA"/>
</dbReference>
<gene>
    <name evidence="1" type="primary">mata2</name>
</gene>
<proteinExistence type="predicted"/>
<name>A6H5E1_KLUWA</name>
<evidence type="ECO:0000313" key="1">
    <source>
        <dbReference type="EMBL" id="CAO02579.1"/>
    </source>
</evidence>
<accession>A6H5E1</accession>
<organism evidence="1">
    <name type="scientific">Kluyveromyces waltii</name>
    <name type="common">Yeast</name>
    <dbReference type="NCBI Taxonomy" id="4914"/>
    <lineage>
        <taxon>Eukaryota</taxon>
        <taxon>Fungi</taxon>
        <taxon>Dikarya</taxon>
        <taxon>Ascomycota</taxon>
        <taxon>Saccharomycotina</taxon>
        <taxon>Saccharomycetes</taxon>
        <taxon>Saccharomycetales</taxon>
        <taxon>Saccharomycetaceae</taxon>
        <taxon>Lachancea</taxon>
    </lineage>
</organism>
<protein>
    <submittedName>
        <fullName evidence="1">Mating type a2 protein</fullName>
    </submittedName>
</protein>
<reference evidence="1" key="1">
    <citation type="submission" date="2007-06" db="EMBL/GenBank/DDBJ databases">
        <title>Mating-type locus of Kluyveromyces waltii.</title>
        <authorList>
            <person name="Gordon J.L."/>
            <person name="Wolfe K.H."/>
        </authorList>
    </citation>
    <scope>NUCLEOTIDE SEQUENCE</scope>
    <source>
        <strain evidence="1">CBS 6430</strain>
    </source>
</reference>
<sequence>MESEAWTQGYVECQVPRKCQNSREIKKGIQKHNTFPSIGREQAHLLNYQFISDHKKTKQNRSPSSKPKNKFILMRSSLHGVIQRLQFFSEAESLKESKVELVSKIASKLWRINKGAFQTYHELLAQFDEYKSFNKPTNKLSLKKLTEAIGRECIPSTYSYETLTNGAHTTAIESKKTYKAFCGRFSLNEATGRVRKKKPIQTFALRSANIEDVFLI</sequence>